<comment type="similarity">
    <text evidence="8 10">Belongs to the E3 ubiquitin-protein ligase UBR1-like family.</text>
</comment>
<dbReference type="Pfam" id="PF22960">
    <property type="entry name" value="WHD_UBR1"/>
    <property type="match status" value="1"/>
</dbReference>
<keyword evidence="14" id="KW-1185">Reference proteome</keyword>
<dbReference type="Gene3D" id="2.10.110.30">
    <property type="match status" value="1"/>
</dbReference>
<dbReference type="GeneID" id="70237398"/>
<keyword evidence="3 10" id="KW-0808">Transferase</keyword>
<evidence type="ECO:0000256" key="7">
    <source>
        <dbReference type="ARBA" id="ARBA00022833"/>
    </source>
</evidence>
<name>A0A9P8NZL6_9ASCO</name>
<proteinExistence type="inferred from homology"/>
<keyword evidence="4 10" id="KW-0479">Metal-binding</keyword>
<comment type="catalytic activity">
    <reaction evidence="1 10">
        <text>S-ubiquitinyl-[E2 ubiquitin-conjugating enzyme]-L-cysteine + [acceptor protein]-L-lysine = [E2 ubiquitin-conjugating enzyme]-L-cysteine + N(6)-ubiquitinyl-[acceptor protein]-L-lysine.</text>
        <dbReference type="EC" id="2.3.2.27"/>
    </reaction>
</comment>
<evidence type="ECO:0000256" key="5">
    <source>
        <dbReference type="ARBA" id="ARBA00022771"/>
    </source>
</evidence>
<dbReference type="EMBL" id="JAEUBE010000378">
    <property type="protein sequence ID" value="KAH3662186.1"/>
    <property type="molecule type" value="Genomic_DNA"/>
</dbReference>
<sequence>MSISSKLNNILVQLPRLFDYSLTPDLETSLIRVLYYALSGDSKYYELLFPDLMINEEFPSNWESTIVHDYHGLITKGRFYDRQKQSTSKAHHGRICAQKIEKDQVVYNCYDCGIDETCCLCDDCFNKEQHSDHDVGTHISNGDAICDCGDHESWKCDLKCVANSMVESEPDDLPTELVEIINEVIRTVFDYFLDVQALNTHTVPGTQRYLYAEKNPDLFKLYSETAQLSKDKYGSEDTNSDVYCLIVWNDEFHDWTISKQSIAMALPTTASDHKKNQQLTQEIDREGKSIISTSKNIDVLMKQYYKVQTHGLTATIVSARDATRDFLCENIINWLVKMTSHPNSKISECVKISIANAMFEQYNTVHEEEKTVGKYFSFSNPDNVGNLLPNFKIPQLPGSVLKKDVNISMLKHIGLALASEHLEPEEYAEATTTRIQMFFFMEMRLWKKLRKTLRSLLLPTLTTSYQYREILADQIVEILPLLELIQAKHDREWNLSLMDHFRLQIYLDPKIGTHLLTTGKLCSVFQSTIQIFKENVLPGTDKYSPEQNVTDWKVQRLLNAESACLRGLETLTNYIKPGYEDILGNRLLCYLILTLRMFDQSWSLKRKRDVHVEIESQESKLYFIRAHQAYNLTKNVGKIIAGLDTKSSVVEEAIAIIGMYLTNSSAIYDNDLDIIKYEVSKEKTSFINPVHSLLAEVCRNYKFFDLTMLERNKSGLPSGDTWDPETTQDEINLFAIADQSLRSQVLSAQILSGFWVRNGQEAMFQELSYRFIFNPEGDLYLNQLSVLFEPSIKRSLLNIFDRYELLKCINGNQQFDKTIYEERGTSIIGEMVHFFYRLLTYRVFFDKTISASEIDYLKTKYAICYKLSLGPVQYTDLKRAVDSSADFDRLLKEVSVFNPPTGINDYGHYSLKPELYSELDHLSYFNKSNSQDDLEMALFNNIAANKKKKVEEVVIHPQIYPLKGDDLQKFAKIGAAFRSPLFVKFIYKALSFAISSENDNFVPHLLHLVHAIIVDDGLYNSENDQSLQAFIDIPVSNLLLTLIEKEDVSKFVAKKASYILDLLLTKDESVLQSLIDCFGQAHIDEFKKTARGKVLETKKERAKRLALKRQQKIMKKLTKQQAAFVENNKVFFDEPAPVEKPEADKLETELRTCIYCRNPENYKELFGMPTLISHSSVFWNVPIVDMDAPSLMIPGFPTNNANSRKRKWQDLVENISCFGTKCTRSKYVITGCLHGMHYSCFHDYLKENHADVSQYTCPLCQSYCNSFIPTSRFPDFELEIASELKSKTWQNIYNENQGDNCSELSGYVFDKKMFRVLSHSELPEYRTIMRQLRTLMKENRIMRKVVKSSSQQLSLKFSLPILLGNTLEMYEISSRTKLKPDEEDLSSKDMTLLRSLVQFRVLLNYLPPDPPNDYSRFAEYKSLVRSDNFGSTTEMLLLYMEGNESFDILMRLELTKWMVKALFSLISRYSLNPGNLNVDSVLKPVEPLEGPLKETFVLLTKKCAANLFRKFISEIGPAYYNDELITKLNTIMVNIFDCYYRQLMLVKQTFNLGGGEFPTYQELLGNLQDTKSLEYSVSIQVATSMSNYLSSTNSLVLDFPGKVHLCELPEKLTDFLKYDSIGKEKAADRKYLCLFCGSLVKKLQHLSNCKLNDSSYSLFFSPFNNKLEFELTATKNNIFFDIQIPNGASVSVGSPYFNRHGEPAGGLLGAGESGTLHLPRYNYINKIWLNQYLISTIYRDLHASILSRRRVQPFQFGIPTQNQTRLSEDEEMSEDDDDDAEAMDPEEYLTNLLMRQGYYEFL</sequence>
<dbReference type="PANTHER" id="PTHR21497">
    <property type="entry name" value="UBIQUITIN LIGASE E3 ALPHA-RELATED"/>
    <property type="match status" value="1"/>
</dbReference>
<evidence type="ECO:0000256" key="2">
    <source>
        <dbReference type="ARBA" id="ARBA00004906"/>
    </source>
</evidence>
<dbReference type="GO" id="GO:0008270">
    <property type="term" value="F:zinc ion binding"/>
    <property type="evidence" value="ECO:0007669"/>
    <property type="project" value="UniProtKB-UniRule"/>
</dbReference>
<keyword evidence="5 10" id="KW-0863">Zinc-finger</keyword>
<organism evidence="13 14">
    <name type="scientific">Ogataea philodendri</name>
    <dbReference type="NCBI Taxonomy" id="1378263"/>
    <lineage>
        <taxon>Eukaryota</taxon>
        <taxon>Fungi</taxon>
        <taxon>Dikarya</taxon>
        <taxon>Ascomycota</taxon>
        <taxon>Saccharomycotina</taxon>
        <taxon>Pichiomycetes</taxon>
        <taxon>Pichiales</taxon>
        <taxon>Pichiaceae</taxon>
        <taxon>Ogataea</taxon>
    </lineage>
</organism>
<keyword evidence="7 10" id="KW-0862">Zinc</keyword>
<dbReference type="GO" id="GO:0071596">
    <property type="term" value="P:ubiquitin-dependent protein catabolic process via the N-end rule pathway"/>
    <property type="evidence" value="ECO:0007669"/>
    <property type="project" value="UniProtKB-UniRule"/>
</dbReference>
<comment type="function">
    <text evidence="10">Ubiquitin ligase protein which is a component of the N-end rule pathway. Recognizes and binds to proteins bearing specific N-terminal residues that are destabilizing according to the N-end rule, leading to their ubiquitination and subsequent degradation.</text>
</comment>
<dbReference type="InterPro" id="IPR039164">
    <property type="entry name" value="UBR1-like"/>
</dbReference>
<accession>A0A9P8NZL6</accession>
<evidence type="ECO:0000256" key="4">
    <source>
        <dbReference type="ARBA" id="ARBA00022723"/>
    </source>
</evidence>
<dbReference type="GO" id="GO:0016567">
    <property type="term" value="P:protein ubiquitination"/>
    <property type="evidence" value="ECO:0007669"/>
    <property type="project" value="UniProtKB-UniRule"/>
</dbReference>
<dbReference type="InterPro" id="IPR055194">
    <property type="entry name" value="UBR1-like_WH"/>
</dbReference>
<comment type="pathway">
    <text evidence="2 10">Protein modification; protein ubiquitination.</text>
</comment>
<dbReference type="PANTHER" id="PTHR21497:SF26">
    <property type="entry name" value="E3 UBIQUITIN-PROTEIN LIGASE UBR1"/>
    <property type="match status" value="1"/>
</dbReference>
<evidence type="ECO:0000256" key="6">
    <source>
        <dbReference type="ARBA" id="ARBA00022786"/>
    </source>
</evidence>
<dbReference type="FunFam" id="2.10.110.30:FF:000002">
    <property type="entry name" value="Putative e3 ubiquitin-protein ligase ubr3"/>
    <property type="match status" value="1"/>
</dbReference>
<evidence type="ECO:0000313" key="14">
    <source>
        <dbReference type="Proteomes" id="UP000769157"/>
    </source>
</evidence>
<reference evidence="13" key="2">
    <citation type="submission" date="2021-01" db="EMBL/GenBank/DDBJ databases">
        <authorList>
            <person name="Schikora-Tamarit M.A."/>
        </authorList>
    </citation>
    <scope>NUCLEOTIDE SEQUENCE</scope>
    <source>
        <strain evidence="13">CBS6075</strain>
    </source>
</reference>
<evidence type="ECO:0000256" key="10">
    <source>
        <dbReference type="RuleBase" id="RU366018"/>
    </source>
</evidence>
<dbReference type="CDD" id="cd19672">
    <property type="entry name" value="UBR-box_UBR1_like"/>
    <property type="match status" value="1"/>
</dbReference>
<feature type="domain" description="UBR-type" evidence="12">
    <location>
        <begin position="94"/>
        <end position="165"/>
    </location>
</feature>
<evidence type="ECO:0000256" key="1">
    <source>
        <dbReference type="ARBA" id="ARBA00000900"/>
    </source>
</evidence>
<reference evidence="13" key="1">
    <citation type="journal article" date="2021" name="Open Biol.">
        <title>Shared evolutionary footprints suggest mitochondrial oxidative damage underlies multiple complex I losses in fungi.</title>
        <authorList>
            <person name="Schikora-Tamarit M.A."/>
            <person name="Marcet-Houben M."/>
            <person name="Nosek J."/>
            <person name="Gabaldon T."/>
        </authorList>
    </citation>
    <scope>NUCLEOTIDE SEQUENCE</scope>
    <source>
        <strain evidence="13">CBS6075</strain>
    </source>
</reference>
<dbReference type="EC" id="2.3.2.27" evidence="10"/>
<dbReference type="Pfam" id="PF02207">
    <property type="entry name" value="zf-UBR"/>
    <property type="match status" value="1"/>
</dbReference>
<feature type="region of interest" description="Disordered" evidence="11">
    <location>
        <begin position="1761"/>
        <end position="1782"/>
    </location>
</feature>
<evidence type="ECO:0000259" key="12">
    <source>
        <dbReference type="PROSITE" id="PS51157"/>
    </source>
</evidence>
<gene>
    <name evidence="13" type="ORF">OGAPHI_005434</name>
</gene>
<feature type="compositionally biased region" description="Acidic residues" evidence="11">
    <location>
        <begin position="1768"/>
        <end position="1782"/>
    </location>
</feature>
<dbReference type="SMART" id="SM00396">
    <property type="entry name" value="ZnF_UBR1"/>
    <property type="match status" value="1"/>
</dbReference>
<feature type="zinc finger region" description="UBR-type" evidence="9">
    <location>
        <begin position="94"/>
        <end position="165"/>
    </location>
</feature>
<dbReference type="GO" id="GO:0061630">
    <property type="term" value="F:ubiquitin protein ligase activity"/>
    <property type="evidence" value="ECO:0007669"/>
    <property type="project" value="UniProtKB-UniRule"/>
</dbReference>
<dbReference type="PROSITE" id="PS51157">
    <property type="entry name" value="ZF_UBR"/>
    <property type="match status" value="1"/>
</dbReference>
<dbReference type="Proteomes" id="UP000769157">
    <property type="component" value="Unassembled WGS sequence"/>
</dbReference>
<evidence type="ECO:0000256" key="9">
    <source>
        <dbReference type="PROSITE-ProRule" id="PRU00508"/>
    </source>
</evidence>
<evidence type="ECO:0000256" key="3">
    <source>
        <dbReference type="ARBA" id="ARBA00022679"/>
    </source>
</evidence>
<dbReference type="RefSeq" id="XP_046059275.1">
    <property type="nucleotide sequence ID" value="XM_046206618.1"/>
</dbReference>
<protein>
    <recommendedName>
        <fullName evidence="10">E3 ubiquitin-protein ligase</fullName>
        <ecNumber evidence="10">2.3.2.27</ecNumber>
    </recommendedName>
</protein>
<dbReference type="GO" id="GO:0005737">
    <property type="term" value="C:cytoplasm"/>
    <property type="evidence" value="ECO:0007669"/>
    <property type="project" value="TreeGrafter"/>
</dbReference>
<dbReference type="OrthoDB" id="26387at2759"/>
<evidence type="ECO:0000256" key="11">
    <source>
        <dbReference type="SAM" id="MobiDB-lite"/>
    </source>
</evidence>
<evidence type="ECO:0000313" key="13">
    <source>
        <dbReference type="EMBL" id="KAH3662186.1"/>
    </source>
</evidence>
<evidence type="ECO:0000256" key="8">
    <source>
        <dbReference type="ARBA" id="ARBA00046341"/>
    </source>
</evidence>
<comment type="caution">
    <text evidence="13">The sequence shown here is derived from an EMBL/GenBank/DDBJ whole genome shotgun (WGS) entry which is preliminary data.</text>
</comment>
<keyword evidence="6 10" id="KW-0833">Ubl conjugation pathway</keyword>
<dbReference type="GO" id="GO:0000151">
    <property type="term" value="C:ubiquitin ligase complex"/>
    <property type="evidence" value="ECO:0007669"/>
    <property type="project" value="TreeGrafter"/>
</dbReference>
<dbReference type="InterPro" id="IPR003126">
    <property type="entry name" value="Znf_UBR"/>
</dbReference>